<reference evidence="1 2" key="1">
    <citation type="journal article" date="2020" name="Insects">
        <title>Bacteria Belonging to Pseudomonas typographi sp. nov. from the Bark Beetle Ips typographus Have Genomic Potential to Aid in the Host Ecology.</title>
        <authorList>
            <person name="Peral-Aranega E."/>
            <person name="Saati-Santamaria Z."/>
            <person name="Kolarik M."/>
            <person name="Rivas R."/>
            <person name="Garcia-Fraile P."/>
        </authorList>
    </citation>
    <scope>NUCLEOTIDE SEQUENCE [LARGE SCALE GENOMIC DNA]</scope>
    <source>
        <strain evidence="1 2">CA3A</strain>
    </source>
</reference>
<evidence type="ECO:0000313" key="1">
    <source>
        <dbReference type="EMBL" id="MBD1598773.1"/>
    </source>
</evidence>
<proteinExistence type="predicted"/>
<dbReference type="RefSeq" id="WP_190419456.1">
    <property type="nucleotide sequence ID" value="NZ_JAAOCA010000008.1"/>
</dbReference>
<comment type="caution">
    <text evidence="1">The sequence shown here is derived from an EMBL/GenBank/DDBJ whole genome shotgun (WGS) entry which is preliminary data.</text>
</comment>
<dbReference type="Proteomes" id="UP000805841">
    <property type="component" value="Unassembled WGS sequence"/>
</dbReference>
<gene>
    <name evidence="1" type="ORF">HAQ05_08645</name>
</gene>
<sequence length="28" mass="3197">MQEPWNCLQLMDKTFSISMPASSPTKQP</sequence>
<dbReference type="EMBL" id="JAAOCA010000008">
    <property type="protein sequence ID" value="MBD1598773.1"/>
    <property type="molecule type" value="Genomic_DNA"/>
</dbReference>
<name>A0ABR7Z008_9PSED</name>
<evidence type="ECO:0000313" key="2">
    <source>
        <dbReference type="Proteomes" id="UP000805841"/>
    </source>
</evidence>
<accession>A0ABR7Z008</accession>
<protein>
    <submittedName>
        <fullName evidence="1">Uncharacterized protein</fullName>
    </submittedName>
</protein>
<organism evidence="1 2">
    <name type="scientific">Pseudomonas typographi</name>
    <dbReference type="NCBI Taxonomy" id="2715964"/>
    <lineage>
        <taxon>Bacteria</taxon>
        <taxon>Pseudomonadati</taxon>
        <taxon>Pseudomonadota</taxon>
        <taxon>Gammaproteobacteria</taxon>
        <taxon>Pseudomonadales</taxon>
        <taxon>Pseudomonadaceae</taxon>
        <taxon>Pseudomonas</taxon>
    </lineage>
</organism>
<keyword evidence="2" id="KW-1185">Reference proteome</keyword>